<feature type="transmembrane region" description="Helical" evidence="2">
    <location>
        <begin position="143"/>
        <end position="167"/>
    </location>
</feature>
<keyword evidence="2" id="KW-0472">Membrane</keyword>
<evidence type="ECO:0000256" key="2">
    <source>
        <dbReference type="SAM" id="Phobius"/>
    </source>
</evidence>
<accession>A0A6A6ANB7</accession>
<keyword evidence="2" id="KW-1133">Transmembrane helix</keyword>
<feature type="transmembrane region" description="Helical" evidence="2">
    <location>
        <begin position="765"/>
        <end position="789"/>
    </location>
</feature>
<keyword evidence="4" id="KW-1185">Reference proteome</keyword>
<dbReference type="RefSeq" id="XP_033527667.1">
    <property type="nucleotide sequence ID" value="XM_033665486.1"/>
</dbReference>
<dbReference type="EMBL" id="ML977499">
    <property type="protein sequence ID" value="KAF2133280.1"/>
    <property type="molecule type" value="Genomic_DNA"/>
</dbReference>
<organism evidence="3 4">
    <name type="scientific">Dothidotthia symphoricarpi CBS 119687</name>
    <dbReference type="NCBI Taxonomy" id="1392245"/>
    <lineage>
        <taxon>Eukaryota</taxon>
        <taxon>Fungi</taxon>
        <taxon>Dikarya</taxon>
        <taxon>Ascomycota</taxon>
        <taxon>Pezizomycotina</taxon>
        <taxon>Dothideomycetes</taxon>
        <taxon>Pleosporomycetidae</taxon>
        <taxon>Pleosporales</taxon>
        <taxon>Dothidotthiaceae</taxon>
        <taxon>Dothidotthia</taxon>
    </lineage>
</organism>
<proteinExistence type="predicted"/>
<dbReference type="Proteomes" id="UP000799771">
    <property type="component" value="Unassembled WGS sequence"/>
</dbReference>
<protein>
    <submittedName>
        <fullName evidence="3">Uncharacterized protein</fullName>
    </submittedName>
</protein>
<reference evidence="3" key="1">
    <citation type="journal article" date="2020" name="Stud. Mycol.">
        <title>101 Dothideomycetes genomes: a test case for predicting lifestyles and emergence of pathogens.</title>
        <authorList>
            <person name="Haridas S."/>
            <person name="Albert R."/>
            <person name="Binder M."/>
            <person name="Bloem J."/>
            <person name="Labutti K."/>
            <person name="Salamov A."/>
            <person name="Andreopoulos B."/>
            <person name="Baker S."/>
            <person name="Barry K."/>
            <person name="Bills G."/>
            <person name="Bluhm B."/>
            <person name="Cannon C."/>
            <person name="Castanera R."/>
            <person name="Culley D."/>
            <person name="Daum C."/>
            <person name="Ezra D."/>
            <person name="Gonzalez J."/>
            <person name="Henrissat B."/>
            <person name="Kuo A."/>
            <person name="Liang C."/>
            <person name="Lipzen A."/>
            <person name="Lutzoni F."/>
            <person name="Magnuson J."/>
            <person name="Mondo S."/>
            <person name="Nolan M."/>
            <person name="Ohm R."/>
            <person name="Pangilinan J."/>
            <person name="Park H.-J."/>
            <person name="Ramirez L."/>
            <person name="Alfaro M."/>
            <person name="Sun H."/>
            <person name="Tritt A."/>
            <person name="Yoshinaga Y."/>
            <person name="Zwiers L.-H."/>
            <person name="Turgeon B."/>
            <person name="Goodwin S."/>
            <person name="Spatafora J."/>
            <person name="Crous P."/>
            <person name="Grigoriev I."/>
        </authorList>
    </citation>
    <scope>NUCLEOTIDE SEQUENCE</scope>
    <source>
        <strain evidence="3">CBS 119687</strain>
    </source>
</reference>
<dbReference type="InterPro" id="IPR021840">
    <property type="entry name" value="DUF3433"/>
</dbReference>
<evidence type="ECO:0000313" key="3">
    <source>
        <dbReference type="EMBL" id="KAF2133280.1"/>
    </source>
</evidence>
<feature type="transmembrane region" description="Helical" evidence="2">
    <location>
        <begin position="1165"/>
        <end position="1191"/>
    </location>
</feature>
<feature type="region of interest" description="Disordered" evidence="1">
    <location>
        <begin position="1282"/>
        <end position="1319"/>
    </location>
</feature>
<dbReference type="Pfam" id="PF11915">
    <property type="entry name" value="DUF3433"/>
    <property type="match status" value="2"/>
</dbReference>
<feature type="transmembrane region" description="Helical" evidence="2">
    <location>
        <begin position="76"/>
        <end position="95"/>
    </location>
</feature>
<sequence>MALFGRWAPSQKRKPSPCSRQGWRPPALRWWNLVITILICWFFIAVLQYYLHKSQTDGGVIFASNINDLPLRRSFAYLYMPTIIAVIFSIFIVWIDNDAKRFEPYRQMSKPDGAFGKDSLLLQYPFDFMPFVPFTAAKRRHWLVFWASLATFLTTFGIVPLQAGIFANENVTRTFAQTFAVSERFIHSTLQESTLTLSYTHSAYGILNLNETLPPFMTRNYTLAPFTTSTPSSPADDSGTWKANTTLYSMDLECEDVNTVVVTKMSELEDYTSPMTRFNNSVGCSILLGDFNNDTIGSIIDTKSNQLIPLSDDVRYRTFSSFFAGYFVGDRLSTEEIGYSLGRPACNGSFFASFVRNKLSESDPPNNLTAISCRLSYYERDVDATVDVVTKTPLKVVPLGPKRPLSVGLFNSSDFEGTLTTGYHSAGFRSDTLMGNGIPRYLETIDELDLTQLQRWSTGMEFPPMTAMAITTSQRPIEAFLDPLILGEAYANAYRLLFVRAMVDILATDFSTSTREVAGQRVTHVEAVVLTPVFTYLVEGLLGAVSVAAIALLGIGVFRWKSIELKDDPGSVAAVMSMVADSAPLVASFEDLDCSSTSYLQRKLRKRGYLLYTDDACSRITEVTPPIESQQRLLEDSKPESTDDLRVIGPIRPTEFRLITAIPFITLFVVLMILLAILFVKSRPQGLPLPSKNQTVQNLVTEYLPTAIATLIEPTWILINRLLCVLQPLEELRGSKAPASKSISLNYTSLPPQLTIVKAMRARHLVLASVCAMSLLANLLATSFAGLFYQDTTYMFHQTGFPPPYEAQFVSINGSSGPPVDGRPIAASLQYSGAYQGGTGEVQFLVSESNYTRNTSLPSWVDETAMYLPFRAADSTAQLTDGSYRARTKYFTAKPNCKPQVFGQDYELRLFFEIKIPDTAGVSTLCYAPQIVTKEFGESLGQGSRPIVAGDPCPTGRTAAELLTTLIAGRNASKHDWDTCRSAVAVGWMRTTQGNCTHPRKFIPTDFEEASSENTFLMTCQPTISVGDADVHVNGQGVLQSKVSEFSPDADQSADALKKYSTNGLDSLVAQSNLFIFRGRYSGYHNDSFASEYLHYFINRAVGNLSLTDPTGPLPTYADIEKPLERAYARLFAIWLGINQHLLFTPATDTTTQIQGSAITQEERIFFTVPLFIISEVILGIYIIVSIILYLRRPGRYLARMPTSIAAVIALFASSAAVKDLQSTSHMSNKEREKYLNDLDCRYGYGSYVGGDGSVHVGIEKVPYVRYMKETRFEHSRVDREMKRRKEAKKEAETTVEYVPLEDLEGREGETRHAPSSGT</sequence>
<feature type="transmembrane region" description="Helical" evidence="2">
    <location>
        <begin position="658"/>
        <end position="680"/>
    </location>
</feature>
<evidence type="ECO:0000256" key="1">
    <source>
        <dbReference type="SAM" id="MobiDB-lite"/>
    </source>
</evidence>
<evidence type="ECO:0000313" key="4">
    <source>
        <dbReference type="Proteomes" id="UP000799771"/>
    </source>
</evidence>
<dbReference type="PANTHER" id="PTHR37544:SF3">
    <property type="entry name" value="SPRAY"/>
    <property type="match status" value="1"/>
</dbReference>
<feature type="compositionally biased region" description="Basic and acidic residues" evidence="1">
    <location>
        <begin position="1304"/>
        <end position="1313"/>
    </location>
</feature>
<name>A0A6A6ANB7_9PLEO</name>
<keyword evidence="2" id="KW-0812">Transmembrane</keyword>
<dbReference type="GeneID" id="54405918"/>
<gene>
    <name evidence="3" type="ORF">P153DRAFT_331890</name>
</gene>
<feature type="compositionally biased region" description="Basic and acidic residues" evidence="1">
    <location>
        <begin position="1282"/>
        <end position="1293"/>
    </location>
</feature>
<dbReference type="PANTHER" id="PTHR37544">
    <property type="entry name" value="SPRAY-RELATED"/>
    <property type="match status" value="1"/>
</dbReference>
<feature type="region of interest" description="Disordered" evidence="1">
    <location>
        <begin position="1"/>
        <end position="22"/>
    </location>
</feature>
<feature type="transmembrane region" description="Helical" evidence="2">
    <location>
        <begin position="30"/>
        <end position="51"/>
    </location>
</feature>
<dbReference type="OrthoDB" id="3248909at2759"/>